<comment type="caution">
    <text evidence="1">The sequence shown here is derived from an EMBL/GenBank/DDBJ whole genome shotgun (WGS) entry which is preliminary data.</text>
</comment>
<dbReference type="PANTHER" id="PTHR30348:SF4">
    <property type="entry name" value="DUF72 DOMAIN-CONTAINING PROTEIN"/>
    <property type="match status" value="1"/>
</dbReference>
<name>A0A062U4V5_9PROT</name>
<evidence type="ECO:0000313" key="2">
    <source>
        <dbReference type="Proteomes" id="UP000027037"/>
    </source>
</evidence>
<dbReference type="SUPFAM" id="SSF117396">
    <property type="entry name" value="TM1631-like"/>
    <property type="match status" value="1"/>
</dbReference>
<reference evidence="1 2" key="1">
    <citation type="journal article" date="2014" name="Antonie Van Leeuwenhoek">
        <title>Hyphomonas beringensis sp. nov. and Hyphomonas chukchiensis sp. nov., isolated from surface seawater of the Bering Sea and Chukchi Sea.</title>
        <authorList>
            <person name="Li C."/>
            <person name="Lai Q."/>
            <person name="Li G."/>
            <person name="Dong C."/>
            <person name="Wang J."/>
            <person name="Liao Y."/>
            <person name="Shao Z."/>
        </authorList>
    </citation>
    <scope>NUCLEOTIDE SEQUENCE [LARGE SCALE GENOMIC DNA]</scope>
    <source>
        <strain evidence="1 2">25B14_1</strain>
    </source>
</reference>
<dbReference type="RefSeq" id="WP_034794460.1">
    <property type="nucleotide sequence ID" value="NZ_AWFF01000031.1"/>
</dbReference>
<gene>
    <name evidence="1" type="ORF">HY29_12635</name>
</gene>
<sequence>MGHDIHIGIGGWSFDDWRGRFYPKDLPKTRELEYASRRLTAIEINSTFYRNQPEHVYARWAGETPDGFCFTVKAQRMTTSRNTPSAIEEAINWFVGGGVTALGDKLGAINWQFAASKTFDADYFDTFLSALPEESKGVALRHAIEVRHESFNTPAFEDMLRKYGCALVFADDADWPMPDMKTAGFAYARLQNSQSGIETGYAPAQLDQWAETVRGWATDREVFAFFISGAKETNPAAAQALIQRL</sequence>
<dbReference type="InterPro" id="IPR002763">
    <property type="entry name" value="DUF72"/>
</dbReference>
<evidence type="ECO:0008006" key="3">
    <source>
        <dbReference type="Google" id="ProtNLM"/>
    </source>
</evidence>
<dbReference type="PANTHER" id="PTHR30348">
    <property type="entry name" value="UNCHARACTERIZED PROTEIN YECE"/>
    <property type="match status" value="1"/>
</dbReference>
<dbReference type="Proteomes" id="UP000027037">
    <property type="component" value="Unassembled WGS sequence"/>
</dbReference>
<dbReference type="EMBL" id="AWFF01000031">
    <property type="protein sequence ID" value="KCZ55376.1"/>
    <property type="molecule type" value="Genomic_DNA"/>
</dbReference>
<dbReference type="PATRIC" id="fig|1280946.3.peg.1317"/>
<evidence type="ECO:0000313" key="1">
    <source>
        <dbReference type="EMBL" id="KCZ55376.1"/>
    </source>
</evidence>
<dbReference type="eggNOG" id="COG1801">
    <property type="taxonomic scope" value="Bacteria"/>
</dbReference>
<dbReference type="STRING" id="1280946.HY29_12635"/>
<dbReference type="Gene3D" id="3.20.20.410">
    <property type="entry name" value="Protein of unknown function UPF0759"/>
    <property type="match status" value="1"/>
</dbReference>
<keyword evidence="2" id="KW-1185">Reference proteome</keyword>
<accession>A0A062U4V5</accession>
<dbReference type="InterPro" id="IPR036520">
    <property type="entry name" value="UPF0759_sf"/>
</dbReference>
<proteinExistence type="predicted"/>
<dbReference type="OrthoDB" id="9780310at2"/>
<protein>
    <recommendedName>
        <fullName evidence="3">DUF72 domain-containing protein</fullName>
    </recommendedName>
</protein>
<dbReference type="AlphaFoldDB" id="A0A062U4V5"/>
<dbReference type="Pfam" id="PF01904">
    <property type="entry name" value="DUF72"/>
    <property type="match status" value="1"/>
</dbReference>
<organism evidence="1 2">
    <name type="scientific">Hyphomonas beringensis</name>
    <dbReference type="NCBI Taxonomy" id="1280946"/>
    <lineage>
        <taxon>Bacteria</taxon>
        <taxon>Pseudomonadati</taxon>
        <taxon>Pseudomonadota</taxon>
        <taxon>Alphaproteobacteria</taxon>
        <taxon>Hyphomonadales</taxon>
        <taxon>Hyphomonadaceae</taxon>
        <taxon>Hyphomonas</taxon>
    </lineage>
</organism>